<gene>
    <name evidence="1" type="ORF">H8911_11955</name>
</gene>
<comment type="caution">
    <text evidence="1">The sequence shown here is derived from an EMBL/GenBank/DDBJ whole genome shotgun (WGS) entry which is preliminary data.</text>
</comment>
<proteinExistence type="predicted"/>
<dbReference type="RefSeq" id="WP_117925574.1">
    <property type="nucleotide sequence ID" value="NZ_JACRWH010000098.1"/>
</dbReference>
<keyword evidence="2" id="KW-1185">Reference proteome</keyword>
<dbReference type="EMBL" id="JACRWH010000098">
    <property type="protein sequence ID" value="MBC6013390.1"/>
    <property type="molecule type" value="Genomic_DNA"/>
</dbReference>
<dbReference type="Proteomes" id="UP000649075">
    <property type="component" value="Unassembled WGS sequence"/>
</dbReference>
<dbReference type="Pfam" id="PF12672">
    <property type="entry name" value="DUF3793"/>
    <property type="match status" value="1"/>
</dbReference>
<evidence type="ECO:0000313" key="1">
    <source>
        <dbReference type="EMBL" id="MBC6013390.1"/>
    </source>
</evidence>
<reference evidence="1 2" key="1">
    <citation type="submission" date="2020-08" db="EMBL/GenBank/DDBJ databases">
        <authorList>
            <person name="Liu C."/>
            <person name="Sun Q."/>
        </authorList>
    </citation>
    <scope>NUCLEOTIDE SEQUENCE [LARGE SCALE GENOMIC DNA]</scope>
    <source>
        <strain evidence="1 2">L34</strain>
    </source>
</reference>
<sequence>MPKQRFESLLANYCAPALKQYKYANMFHLPKDDDSIRSFIKQYNQQFNSKGIFFILIEQETQYTIYVYNSKLKDYISSNAVQNFLKSYQYPNTFELCIQELKKRLNTKNFPHEIGVFLGYPLDDVIGFIEHKPYYLVGDWKVYQNVNEAKKQFDLFKQTKEKMLNQIHNGYELCEIL</sequence>
<accession>A0ABR7KKV3</accession>
<name>A0ABR7KKV3_9FIRM</name>
<dbReference type="InterPro" id="IPR024523">
    <property type="entry name" value="DUF3793"/>
</dbReference>
<protein>
    <submittedName>
        <fullName evidence="1">DUF3793 family protein</fullName>
    </submittedName>
</protein>
<organism evidence="1 2">
    <name type="scientific">Holdemanella hominis</name>
    <dbReference type="NCBI Taxonomy" id="2764327"/>
    <lineage>
        <taxon>Bacteria</taxon>
        <taxon>Bacillati</taxon>
        <taxon>Bacillota</taxon>
        <taxon>Erysipelotrichia</taxon>
        <taxon>Erysipelotrichales</taxon>
        <taxon>Erysipelotrichaceae</taxon>
        <taxon>Holdemanella</taxon>
    </lineage>
</organism>
<evidence type="ECO:0000313" key="2">
    <source>
        <dbReference type="Proteomes" id="UP000649075"/>
    </source>
</evidence>